<keyword evidence="2" id="KW-1185">Reference proteome</keyword>
<organism evidence="1 2">
    <name type="scientific">Pedobacter africanus</name>
    <dbReference type="NCBI Taxonomy" id="151894"/>
    <lineage>
        <taxon>Bacteria</taxon>
        <taxon>Pseudomonadati</taxon>
        <taxon>Bacteroidota</taxon>
        <taxon>Sphingobacteriia</taxon>
        <taxon>Sphingobacteriales</taxon>
        <taxon>Sphingobacteriaceae</taxon>
        <taxon>Pedobacter</taxon>
    </lineage>
</organism>
<proteinExistence type="predicted"/>
<reference evidence="1" key="1">
    <citation type="submission" date="2023-07" db="EMBL/GenBank/DDBJ databases">
        <title>Sorghum-associated microbial communities from plants grown in Nebraska, USA.</title>
        <authorList>
            <person name="Schachtman D."/>
        </authorList>
    </citation>
    <scope>NUCLEOTIDE SEQUENCE</scope>
    <source>
        <strain evidence="1">2697</strain>
    </source>
</reference>
<comment type="caution">
    <text evidence="1">The sequence shown here is derived from an EMBL/GenBank/DDBJ whole genome shotgun (WGS) entry which is preliminary data.</text>
</comment>
<sequence length="178" mass="19721">MKKIILSLLLLTGLSAYKASAQMETARKVKWDVEKGADINMELDAVWNIFQNNELLKKASNGYVSAIEVIDTAMPISRKVVFSNGGDRLESITQNEAHNKLIAIDFVDSNLPKGIKAAQYAIFFKANGSKTNVKWRAMVKGDNDAKQALMKQLNTEFDSYATGLDKMTKTSIPAVKMN</sequence>
<dbReference type="EMBL" id="JAVDTF010000002">
    <property type="protein sequence ID" value="MDR6784311.1"/>
    <property type="molecule type" value="Genomic_DNA"/>
</dbReference>
<name>A0ACC6KYM5_9SPHI</name>
<protein>
    <submittedName>
        <fullName evidence="1">Uncharacterized protein</fullName>
    </submittedName>
</protein>
<evidence type="ECO:0000313" key="1">
    <source>
        <dbReference type="EMBL" id="MDR6784311.1"/>
    </source>
</evidence>
<gene>
    <name evidence="1" type="ORF">J2X78_002876</name>
</gene>
<evidence type="ECO:0000313" key="2">
    <source>
        <dbReference type="Proteomes" id="UP001246858"/>
    </source>
</evidence>
<accession>A0ACC6KYM5</accession>
<dbReference type="Proteomes" id="UP001246858">
    <property type="component" value="Unassembled WGS sequence"/>
</dbReference>